<dbReference type="PANTHER" id="PTHR42756:SF1">
    <property type="entry name" value="TRANSCRIPTIONAL REPRESSOR OF EMRAB OPERON"/>
    <property type="match status" value="1"/>
</dbReference>
<evidence type="ECO:0000256" key="2">
    <source>
        <dbReference type="ARBA" id="ARBA00023125"/>
    </source>
</evidence>
<feature type="domain" description="HTH marR-type" evidence="4">
    <location>
        <begin position="3"/>
        <end position="138"/>
    </location>
</feature>
<name>A0A1M7M618_9FIRM</name>
<keyword evidence="2 5" id="KW-0238">DNA-binding</keyword>
<accession>A0A1M7M618</accession>
<keyword evidence="1" id="KW-0805">Transcription regulation</keyword>
<sequence length="151" mass="17637">MPDMPVGILLAQIKQLQGRIIEKKLKAYSSQDLNGSQINILYQLWLEDNITISQLSTRTNLANTTLTTMLDRLEKQGQIIRHRNENNRREIRIQLTDSAKNLRKDSNLVLQEMHEINFNGFTNEEEDLVYSLLLRMKQNLENEDGIYGHKK</sequence>
<keyword evidence="6" id="KW-1185">Reference proteome</keyword>
<dbReference type="InterPro" id="IPR036390">
    <property type="entry name" value="WH_DNA-bd_sf"/>
</dbReference>
<dbReference type="PRINTS" id="PR00598">
    <property type="entry name" value="HTHMARR"/>
</dbReference>
<dbReference type="AlphaFoldDB" id="A0A1M7M618"/>
<evidence type="ECO:0000259" key="4">
    <source>
        <dbReference type="PROSITE" id="PS50995"/>
    </source>
</evidence>
<gene>
    <name evidence="5" type="ORF">SAMN02746066_03652</name>
</gene>
<dbReference type="OrthoDB" id="9808725at2"/>
<keyword evidence="3" id="KW-0804">Transcription</keyword>
<dbReference type="EMBL" id="FRCP01000019">
    <property type="protein sequence ID" value="SHM86156.1"/>
    <property type="molecule type" value="Genomic_DNA"/>
</dbReference>
<evidence type="ECO:0000256" key="1">
    <source>
        <dbReference type="ARBA" id="ARBA00023015"/>
    </source>
</evidence>
<proteinExistence type="predicted"/>
<organism evidence="5 6">
    <name type="scientific">Anaerosporobacter mobilis DSM 15930</name>
    <dbReference type="NCBI Taxonomy" id="1120996"/>
    <lineage>
        <taxon>Bacteria</taxon>
        <taxon>Bacillati</taxon>
        <taxon>Bacillota</taxon>
        <taxon>Clostridia</taxon>
        <taxon>Lachnospirales</taxon>
        <taxon>Lachnospiraceae</taxon>
        <taxon>Anaerosporobacter</taxon>
    </lineage>
</organism>
<dbReference type="SMART" id="SM00347">
    <property type="entry name" value="HTH_MARR"/>
    <property type="match status" value="1"/>
</dbReference>
<dbReference type="Proteomes" id="UP000184038">
    <property type="component" value="Unassembled WGS sequence"/>
</dbReference>
<dbReference type="GO" id="GO:0003677">
    <property type="term" value="F:DNA binding"/>
    <property type="evidence" value="ECO:0007669"/>
    <property type="project" value="UniProtKB-KW"/>
</dbReference>
<dbReference type="GO" id="GO:0003700">
    <property type="term" value="F:DNA-binding transcription factor activity"/>
    <property type="evidence" value="ECO:0007669"/>
    <property type="project" value="InterPro"/>
</dbReference>
<dbReference type="InterPro" id="IPR000835">
    <property type="entry name" value="HTH_MarR-typ"/>
</dbReference>
<evidence type="ECO:0000256" key="3">
    <source>
        <dbReference type="ARBA" id="ARBA00023163"/>
    </source>
</evidence>
<dbReference type="Gene3D" id="1.10.10.10">
    <property type="entry name" value="Winged helix-like DNA-binding domain superfamily/Winged helix DNA-binding domain"/>
    <property type="match status" value="1"/>
</dbReference>
<dbReference type="InterPro" id="IPR036388">
    <property type="entry name" value="WH-like_DNA-bd_sf"/>
</dbReference>
<dbReference type="PANTHER" id="PTHR42756">
    <property type="entry name" value="TRANSCRIPTIONAL REGULATOR, MARR"/>
    <property type="match status" value="1"/>
</dbReference>
<evidence type="ECO:0000313" key="6">
    <source>
        <dbReference type="Proteomes" id="UP000184038"/>
    </source>
</evidence>
<protein>
    <submittedName>
        <fullName evidence="5">DNA-binding transcriptional regulator, MarR family</fullName>
    </submittedName>
</protein>
<dbReference type="RefSeq" id="WP_073289938.1">
    <property type="nucleotide sequence ID" value="NZ_FRCP01000019.1"/>
</dbReference>
<evidence type="ECO:0000313" key="5">
    <source>
        <dbReference type="EMBL" id="SHM86156.1"/>
    </source>
</evidence>
<dbReference type="PROSITE" id="PS50995">
    <property type="entry name" value="HTH_MARR_2"/>
    <property type="match status" value="1"/>
</dbReference>
<dbReference type="SUPFAM" id="SSF46785">
    <property type="entry name" value="Winged helix' DNA-binding domain"/>
    <property type="match status" value="1"/>
</dbReference>
<reference evidence="5 6" key="1">
    <citation type="submission" date="2016-11" db="EMBL/GenBank/DDBJ databases">
        <authorList>
            <person name="Jaros S."/>
            <person name="Januszkiewicz K."/>
            <person name="Wedrychowicz H."/>
        </authorList>
    </citation>
    <scope>NUCLEOTIDE SEQUENCE [LARGE SCALE GENOMIC DNA]</scope>
    <source>
        <strain evidence="5 6">DSM 15930</strain>
    </source>
</reference>
<dbReference type="STRING" id="1120996.SAMN02746066_03652"/>
<dbReference type="Pfam" id="PF01047">
    <property type="entry name" value="MarR"/>
    <property type="match status" value="1"/>
</dbReference>